<dbReference type="WBParaSite" id="Hba_06624">
    <property type="protein sequence ID" value="Hba_06624"/>
    <property type="gene ID" value="Hba_06624"/>
</dbReference>
<accession>A0A1I7WNB0</accession>
<sequence length="27" mass="2996">MSISFVYVITTDYFYTIGTSSLSMTPA</sequence>
<evidence type="ECO:0000313" key="1">
    <source>
        <dbReference type="Proteomes" id="UP000095283"/>
    </source>
</evidence>
<proteinExistence type="predicted"/>
<name>A0A1I7WNB0_HETBA</name>
<reference evidence="2" key="1">
    <citation type="submission" date="2016-11" db="UniProtKB">
        <authorList>
            <consortium name="WormBaseParasite"/>
        </authorList>
    </citation>
    <scope>IDENTIFICATION</scope>
</reference>
<protein>
    <submittedName>
        <fullName evidence="2">Uncharacterized protein</fullName>
    </submittedName>
</protein>
<organism evidence="1 2">
    <name type="scientific">Heterorhabditis bacteriophora</name>
    <name type="common">Entomopathogenic nematode worm</name>
    <dbReference type="NCBI Taxonomy" id="37862"/>
    <lineage>
        <taxon>Eukaryota</taxon>
        <taxon>Metazoa</taxon>
        <taxon>Ecdysozoa</taxon>
        <taxon>Nematoda</taxon>
        <taxon>Chromadorea</taxon>
        <taxon>Rhabditida</taxon>
        <taxon>Rhabditina</taxon>
        <taxon>Rhabditomorpha</taxon>
        <taxon>Strongyloidea</taxon>
        <taxon>Heterorhabditidae</taxon>
        <taxon>Heterorhabditis</taxon>
    </lineage>
</organism>
<dbReference type="AlphaFoldDB" id="A0A1I7WNB0"/>
<keyword evidence="1" id="KW-1185">Reference proteome</keyword>
<dbReference type="Proteomes" id="UP000095283">
    <property type="component" value="Unplaced"/>
</dbReference>
<evidence type="ECO:0000313" key="2">
    <source>
        <dbReference type="WBParaSite" id="Hba_06624"/>
    </source>
</evidence>